<dbReference type="Bgee" id="ENSGGOG00000025464">
    <property type="expression patterns" value="Expressed in testis and 2 other cell types or tissues"/>
</dbReference>
<reference evidence="3" key="4">
    <citation type="submission" date="2025-09" db="UniProtKB">
        <authorList>
            <consortium name="Ensembl"/>
        </authorList>
    </citation>
    <scope>IDENTIFICATION</scope>
</reference>
<evidence type="ECO:0000313" key="4">
    <source>
        <dbReference type="Proteomes" id="UP000001519"/>
    </source>
</evidence>
<evidence type="ECO:0000259" key="2">
    <source>
        <dbReference type="PROSITE" id="PS50086"/>
    </source>
</evidence>
<keyword evidence="4" id="KW-1185">Reference proteome</keyword>
<evidence type="ECO:0000256" key="1">
    <source>
        <dbReference type="SAM" id="MobiDB-lite"/>
    </source>
</evidence>
<feature type="region of interest" description="Disordered" evidence="1">
    <location>
        <begin position="102"/>
        <end position="125"/>
    </location>
</feature>
<dbReference type="AlphaFoldDB" id="G3S6X4"/>
<dbReference type="Proteomes" id="UP000001519">
    <property type="component" value="Chromosome 5"/>
</dbReference>
<dbReference type="HOGENOM" id="CLU_1932405_0_0_1"/>
<proteinExistence type="predicted"/>
<dbReference type="InterPro" id="IPR000195">
    <property type="entry name" value="Rab-GAP-TBC_dom"/>
</dbReference>
<dbReference type="EMBL" id="CABD030038546">
    <property type="status" value="NOT_ANNOTATED_CDS"/>
    <property type="molecule type" value="Genomic_DNA"/>
</dbReference>
<organism evidence="3 4">
    <name type="scientific">Gorilla gorilla gorilla</name>
    <name type="common">Western lowland gorilla</name>
    <dbReference type="NCBI Taxonomy" id="9595"/>
    <lineage>
        <taxon>Eukaryota</taxon>
        <taxon>Metazoa</taxon>
        <taxon>Chordata</taxon>
        <taxon>Craniata</taxon>
        <taxon>Vertebrata</taxon>
        <taxon>Euteleostomi</taxon>
        <taxon>Mammalia</taxon>
        <taxon>Eutheria</taxon>
        <taxon>Euarchontoglires</taxon>
        <taxon>Primates</taxon>
        <taxon>Haplorrhini</taxon>
        <taxon>Catarrhini</taxon>
        <taxon>Hominidae</taxon>
        <taxon>Gorilla</taxon>
    </lineage>
</organism>
<dbReference type="eggNOG" id="KOG1102">
    <property type="taxonomic scope" value="Eukaryota"/>
</dbReference>
<sequence>MGHLDKEGLCTQGSSFSWLLRVLNDGISLGLTPCLWDMYLLEGEQMLMLITSIAFKVQRSLYEETNKETWGPATPRALKGTGRARPICESLHSSLQALTASESSRGPSLLQTPPRVPGQQALSRGDKGISVSLSLPSLPSRRGGCGRIIG</sequence>
<protein>
    <recommendedName>
        <fullName evidence="2">Rab-GAP TBC domain-containing protein</fullName>
    </recommendedName>
</protein>
<dbReference type="Ensembl" id="ENSGGOT00000031893.2">
    <property type="protein sequence ID" value="ENSGGOP00000023831.1"/>
    <property type="gene ID" value="ENSGGOG00000025464.2"/>
</dbReference>
<feature type="domain" description="Rab-GAP TBC" evidence="2">
    <location>
        <begin position="1"/>
        <end position="43"/>
    </location>
</feature>
<reference evidence="4" key="1">
    <citation type="submission" date="2011-05" db="EMBL/GenBank/DDBJ databases">
        <title>Insights into the evolution of the great apes provided by the gorilla genome.</title>
        <authorList>
            <person name="Scally A."/>
        </authorList>
    </citation>
    <scope>NUCLEOTIDE SEQUENCE [LARGE SCALE GENOMIC DNA]</scope>
</reference>
<dbReference type="STRING" id="9593.ENSGGOP00000023831"/>
<dbReference type="InterPro" id="IPR035969">
    <property type="entry name" value="Rab-GAP_TBC_sf"/>
</dbReference>
<dbReference type="OMA" id="PICESLH"/>
<dbReference type="GeneTree" id="ENSGT00940000166836"/>
<name>G3S6X4_GORGO</name>
<reference evidence="3 4" key="2">
    <citation type="journal article" date="2012" name="Nature">
        <title>Insights into hominid evolution from the gorilla genome sequence.</title>
        <authorList>
            <person name="Scally A."/>
            <person name="Dutheil J.Y."/>
            <person name="Hillier L.W."/>
            <person name="Jordan G.E."/>
            <person name="Goodhead I."/>
            <person name="Herrero J."/>
            <person name="Hobolth A."/>
            <person name="Lappalainen T."/>
            <person name="Mailund T."/>
            <person name="Marques-Bonet T."/>
            <person name="McCarthy S."/>
            <person name="Montgomery S.H."/>
            <person name="Schwalie P.C."/>
            <person name="Tang Y.A."/>
            <person name="Ward M.C."/>
            <person name="Xue Y."/>
            <person name="Yngvadottir B."/>
            <person name="Alkan C."/>
            <person name="Andersen L.N."/>
            <person name="Ayub Q."/>
            <person name="Ball E.V."/>
            <person name="Beal K."/>
            <person name="Bradley B.J."/>
            <person name="Chen Y."/>
            <person name="Clee C.M."/>
            <person name="Fitzgerald S."/>
            <person name="Graves T.A."/>
            <person name="Gu Y."/>
            <person name="Heath P."/>
            <person name="Heger A."/>
            <person name="Karakoc E."/>
            <person name="Kolb-Kokocinski A."/>
            <person name="Laird G.K."/>
            <person name="Lunter G."/>
            <person name="Meader S."/>
            <person name="Mort M."/>
            <person name="Mullikin J.C."/>
            <person name="Munch K."/>
            <person name="O'Connor T.D."/>
            <person name="Phillips A.D."/>
            <person name="Prado-Martinez J."/>
            <person name="Rogers A.S."/>
            <person name="Sajjadian S."/>
            <person name="Schmidt D."/>
            <person name="Shaw K."/>
            <person name="Simpson J.T."/>
            <person name="Stenson P.D."/>
            <person name="Turner D.J."/>
            <person name="Vigilant L."/>
            <person name="Vilella A.J."/>
            <person name="Whitener W."/>
            <person name="Zhu B."/>
            <person name="Cooper D.N."/>
            <person name="de Jong P."/>
            <person name="Dermitzakis E.T."/>
            <person name="Eichler E.E."/>
            <person name="Flicek P."/>
            <person name="Goldman N."/>
            <person name="Mundy N.I."/>
            <person name="Ning Z."/>
            <person name="Odom D.T."/>
            <person name="Ponting C.P."/>
            <person name="Quail M.A."/>
            <person name="Ryder O.A."/>
            <person name="Searle S.M."/>
            <person name="Warren W.C."/>
            <person name="Wilson R.K."/>
            <person name="Schierup M.H."/>
            <person name="Rogers J."/>
            <person name="Tyler-Smith C."/>
            <person name="Durbin R."/>
        </authorList>
    </citation>
    <scope>NUCLEOTIDE SEQUENCE [LARGE SCALE GENOMIC DNA]</scope>
</reference>
<dbReference type="PROSITE" id="PS50086">
    <property type="entry name" value="TBC_RABGAP"/>
    <property type="match status" value="1"/>
</dbReference>
<accession>G3S6X4</accession>
<reference evidence="3" key="3">
    <citation type="submission" date="2025-08" db="UniProtKB">
        <authorList>
            <consortium name="Ensembl"/>
        </authorList>
    </citation>
    <scope>IDENTIFICATION</scope>
</reference>
<dbReference type="SUPFAM" id="SSF47923">
    <property type="entry name" value="Ypt/Rab-GAP domain of gyp1p"/>
    <property type="match status" value="1"/>
</dbReference>
<evidence type="ECO:0000313" key="3">
    <source>
        <dbReference type="Ensembl" id="ENSGGOP00000023831.1"/>
    </source>
</evidence>
<dbReference type="InParanoid" id="G3S6X4"/>
<feature type="compositionally biased region" description="Polar residues" evidence="1">
    <location>
        <begin position="102"/>
        <end position="111"/>
    </location>
</feature>
<dbReference type="EMBL" id="CABD030038547">
    <property type="status" value="NOT_ANNOTATED_CDS"/>
    <property type="molecule type" value="Genomic_DNA"/>
</dbReference>